<accession>A0A6L9ECQ5</accession>
<evidence type="ECO:0000313" key="2">
    <source>
        <dbReference type="Proteomes" id="UP000475249"/>
    </source>
</evidence>
<dbReference type="InterPro" id="IPR029024">
    <property type="entry name" value="TerB-like"/>
</dbReference>
<dbReference type="Proteomes" id="UP000475249">
    <property type="component" value="Unassembled WGS sequence"/>
</dbReference>
<organism evidence="1 2">
    <name type="scientific">Poritiphilus flavus</name>
    <dbReference type="NCBI Taxonomy" id="2697053"/>
    <lineage>
        <taxon>Bacteria</taxon>
        <taxon>Pseudomonadati</taxon>
        <taxon>Bacteroidota</taxon>
        <taxon>Flavobacteriia</taxon>
        <taxon>Flavobacteriales</taxon>
        <taxon>Flavobacteriaceae</taxon>
        <taxon>Poritiphilus</taxon>
    </lineage>
</organism>
<protein>
    <recommendedName>
        <fullName evidence="3">Tellurite resistance protein TerB</fullName>
    </recommendedName>
</protein>
<dbReference type="EMBL" id="WXYO01000005">
    <property type="protein sequence ID" value="NAS12530.1"/>
    <property type="molecule type" value="Genomic_DNA"/>
</dbReference>
<name>A0A6L9ECQ5_9FLAO</name>
<dbReference type="Gene3D" id="1.10.3680.10">
    <property type="entry name" value="TerB-like"/>
    <property type="match status" value="1"/>
</dbReference>
<keyword evidence="2" id="KW-1185">Reference proteome</keyword>
<dbReference type="AlphaFoldDB" id="A0A6L9ECQ5"/>
<evidence type="ECO:0008006" key="3">
    <source>
        <dbReference type="Google" id="ProtNLM"/>
    </source>
</evidence>
<dbReference type="SUPFAM" id="SSF158682">
    <property type="entry name" value="TerB-like"/>
    <property type="match status" value="1"/>
</dbReference>
<dbReference type="RefSeq" id="WP_161435570.1">
    <property type="nucleotide sequence ID" value="NZ_WXYO01000005.1"/>
</dbReference>
<evidence type="ECO:0000313" key="1">
    <source>
        <dbReference type="EMBL" id="NAS12530.1"/>
    </source>
</evidence>
<gene>
    <name evidence="1" type="ORF">GTQ38_10995</name>
</gene>
<sequence length="138" mass="16224">MNYHSKSQYHDAYASMVKITMRDGDASKREIIFLEHLMYKLSLTEEEYEFIMQNYMNYPITAPYAKDERIKALYELGKILNSDRTIEGEDQIRWLERVGKAIGFEPNYVHEVSAKALLLTKNKIDFDRFESEIGAVLE</sequence>
<reference evidence="1 2" key="1">
    <citation type="submission" date="2020-01" db="EMBL/GenBank/DDBJ databases">
        <title>Bacteria diversity of Porities sp.</title>
        <authorList>
            <person name="Wang G."/>
        </authorList>
    </citation>
    <scope>NUCLEOTIDE SEQUENCE [LARGE SCALE GENOMIC DNA]</scope>
    <source>
        <strain evidence="1 2">R33</strain>
    </source>
</reference>
<comment type="caution">
    <text evidence="1">The sequence shown here is derived from an EMBL/GenBank/DDBJ whole genome shotgun (WGS) entry which is preliminary data.</text>
</comment>
<proteinExistence type="predicted"/>